<protein>
    <submittedName>
        <fullName evidence="1">Uncharacterized protein</fullName>
    </submittedName>
</protein>
<dbReference type="RefSeq" id="WP_056999684.1">
    <property type="nucleotide sequence ID" value="NZ_BJOJ01000024.1"/>
</dbReference>
<name>A0AAW9K1B4_CARML</name>
<dbReference type="EMBL" id="JAVBVO010000001">
    <property type="protein sequence ID" value="MDZ5757176.1"/>
    <property type="molecule type" value="Genomic_DNA"/>
</dbReference>
<accession>A0AAW9K1B4</accession>
<comment type="caution">
    <text evidence="1">The sequence shown here is derived from an EMBL/GenBank/DDBJ whole genome shotgun (WGS) entry which is preliminary data.</text>
</comment>
<evidence type="ECO:0000313" key="2">
    <source>
        <dbReference type="Proteomes" id="UP001290462"/>
    </source>
</evidence>
<gene>
    <name evidence="1" type="ORF">RAK27_00735</name>
</gene>
<sequence length="67" mass="7941">MYKSKSGHLAKEDGQNYIDFARDIKVAKYLLRKKFPFQQVLDATNLNPKELSMVIKEVRKEANYQYE</sequence>
<dbReference type="AlphaFoldDB" id="A0AAW9K1B4"/>
<reference evidence="1" key="1">
    <citation type="submission" date="2023-08" db="EMBL/GenBank/DDBJ databases">
        <title>Genomic characterization of piscicolin 126 produced by Carnobacterium maltaromaticum CM22 strain isolated from salmon (Salmo salar).</title>
        <authorList>
            <person name="Gonzalez-Gragera E."/>
            <person name="Garcia-Lopez J.D."/>
            <person name="Teso-Perez C."/>
            <person name="Gimenez-Hernandez I."/>
            <person name="Peralta-Sanchez J.M."/>
            <person name="Valdivia E."/>
            <person name="Montalban-Lopez M."/>
            <person name="Martin-Platero A.M."/>
            <person name="Banos A."/>
            <person name="Martinez-Bueno M."/>
        </authorList>
    </citation>
    <scope>NUCLEOTIDE SEQUENCE</scope>
    <source>
        <strain evidence="1">CM22</strain>
    </source>
</reference>
<evidence type="ECO:0000313" key="1">
    <source>
        <dbReference type="EMBL" id="MDZ5757176.1"/>
    </source>
</evidence>
<organism evidence="1 2">
    <name type="scientific">Carnobacterium maltaromaticum</name>
    <name type="common">Carnobacterium piscicola</name>
    <dbReference type="NCBI Taxonomy" id="2751"/>
    <lineage>
        <taxon>Bacteria</taxon>
        <taxon>Bacillati</taxon>
        <taxon>Bacillota</taxon>
        <taxon>Bacilli</taxon>
        <taxon>Lactobacillales</taxon>
        <taxon>Carnobacteriaceae</taxon>
        <taxon>Carnobacterium</taxon>
    </lineage>
</organism>
<dbReference type="Proteomes" id="UP001290462">
    <property type="component" value="Unassembled WGS sequence"/>
</dbReference>
<proteinExistence type="predicted"/>